<dbReference type="AlphaFoldDB" id="A0A0J7AYU4"/>
<proteinExistence type="predicted"/>
<evidence type="ECO:0000313" key="3">
    <source>
        <dbReference type="Proteomes" id="UP000054565"/>
    </source>
</evidence>
<protein>
    <submittedName>
        <fullName evidence="2">Uncharacterized protein</fullName>
    </submittedName>
</protein>
<feature type="region of interest" description="Disordered" evidence="1">
    <location>
        <begin position="1"/>
        <end position="40"/>
    </location>
</feature>
<organism evidence="2 3">
    <name type="scientific">Coccidioides immitis RMSCC 2394</name>
    <dbReference type="NCBI Taxonomy" id="404692"/>
    <lineage>
        <taxon>Eukaryota</taxon>
        <taxon>Fungi</taxon>
        <taxon>Dikarya</taxon>
        <taxon>Ascomycota</taxon>
        <taxon>Pezizomycotina</taxon>
        <taxon>Eurotiomycetes</taxon>
        <taxon>Eurotiomycetidae</taxon>
        <taxon>Onygenales</taxon>
        <taxon>Onygenaceae</taxon>
        <taxon>Coccidioides</taxon>
    </lineage>
</organism>
<evidence type="ECO:0000313" key="2">
    <source>
        <dbReference type="EMBL" id="KMP02632.1"/>
    </source>
</evidence>
<dbReference type="EMBL" id="DS028094">
    <property type="protein sequence ID" value="KMP02632.1"/>
    <property type="molecule type" value="Genomic_DNA"/>
</dbReference>
<gene>
    <name evidence="2" type="ORF">CIRG_02324</name>
</gene>
<accession>A0A0J7AYU4</accession>
<sequence>MGQRVGRRGGNPPPGWNRHRGKLRSGAEKKGERAAQPSGLCSDSSWLLAHSLPPSPNSEGHAAHLHDPALPLDYGALVPTHTSLIGQLLPPPANRPGQRSRGMMEPTPKKQPDGPSFGTFGHSP</sequence>
<name>A0A0J7AYU4_COCIT</name>
<reference evidence="3" key="1">
    <citation type="journal article" date="2010" name="Genome Res.">
        <title>Population genomic sequencing of Coccidioides fungi reveals recent hybridization and transposon control.</title>
        <authorList>
            <person name="Neafsey D.E."/>
            <person name="Barker B.M."/>
            <person name="Sharpton T.J."/>
            <person name="Stajich J.E."/>
            <person name="Park D.J."/>
            <person name="Whiston E."/>
            <person name="Hung C.-Y."/>
            <person name="McMahan C."/>
            <person name="White J."/>
            <person name="Sykes S."/>
            <person name="Heiman D."/>
            <person name="Young S."/>
            <person name="Zeng Q."/>
            <person name="Abouelleil A."/>
            <person name="Aftuck L."/>
            <person name="Bessette D."/>
            <person name="Brown A."/>
            <person name="FitzGerald M."/>
            <person name="Lui A."/>
            <person name="Macdonald J.P."/>
            <person name="Priest M."/>
            <person name="Orbach M.J."/>
            <person name="Galgiani J.N."/>
            <person name="Kirkland T.N."/>
            <person name="Cole G.T."/>
            <person name="Birren B.W."/>
            <person name="Henn M.R."/>
            <person name="Taylor J.W."/>
            <person name="Rounsley S.D."/>
        </authorList>
    </citation>
    <scope>NUCLEOTIDE SEQUENCE [LARGE SCALE GENOMIC DNA]</scope>
    <source>
        <strain evidence="3">RMSCC 2394</strain>
    </source>
</reference>
<dbReference type="Proteomes" id="UP000054565">
    <property type="component" value="Unassembled WGS sequence"/>
</dbReference>
<evidence type="ECO:0000256" key="1">
    <source>
        <dbReference type="SAM" id="MobiDB-lite"/>
    </source>
</evidence>
<feature type="region of interest" description="Disordered" evidence="1">
    <location>
        <begin position="83"/>
        <end position="124"/>
    </location>
</feature>